<feature type="transmembrane region" description="Helical" evidence="9">
    <location>
        <begin position="100"/>
        <end position="122"/>
    </location>
</feature>
<keyword evidence="6" id="KW-0406">Ion transport</keyword>
<comment type="similarity">
    <text evidence="2">Belongs to the cation diffusion facilitator (CDF) transporter (TC 2.A.4) family. SLC30A subfamily.</text>
</comment>
<evidence type="ECO:0000256" key="9">
    <source>
        <dbReference type="SAM" id="Phobius"/>
    </source>
</evidence>
<evidence type="ECO:0000256" key="5">
    <source>
        <dbReference type="ARBA" id="ARBA00022989"/>
    </source>
</evidence>
<evidence type="ECO:0000313" key="11">
    <source>
        <dbReference type="Proteomes" id="UP000515123"/>
    </source>
</evidence>
<feature type="transmembrane region" description="Helical" evidence="9">
    <location>
        <begin position="264"/>
        <end position="281"/>
    </location>
</feature>
<dbReference type="RefSeq" id="XP_020114031.1">
    <property type="nucleotide sequence ID" value="XM_020258442.1"/>
</dbReference>
<organism evidence="11 12">
    <name type="scientific">Ananas comosus</name>
    <name type="common">Pineapple</name>
    <name type="synonym">Ananas ananas</name>
    <dbReference type="NCBI Taxonomy" id="4615"/>
    <lineage>
        <taxon>Eukaryota</taxon>
        <taxon>Viridiplantae</taxon>
        <taxon>Streptophyta</taxon>
        <taxon>Embryophyta</taxon>
        <taxon>Tracheophyta</taxon>
        <taxon>Spermatophyta</taxon>
        <taxon>Magnoliopsida</taxon>
        <taxon>Liliopsida</taxon>
        <taxon>Poales</taxon>
        <taxon>Bromeliaceae</taxon>
        <taxon>Bromelioideae</taxon>
        <taxon>Ananas</taxon>
    </lineage>
</organism>
<feature type="transmembrane region" description="Helical" evidence="9">
    <location>
        <begin position="445"/>
        <end position="465"/>
    </location>
</feature>
<dbReference type="InterPro" id="IPR002524">
    <property type="entry name" value="Cation_efflux"/>
</dbReference>
<feature type="transmembrane region" description="Helical" evidence="9">
    <location>
        <begin position="512"/>
        <end position="531"/>
    </location>
</feature>
<dbReference type="InterPro" id="IPR045316">
    <property type="entry name" value="Msc2-like"/>
</dbReference>
<feature type="compositionally biased region" description="Low complexity" evidence="8">
    <location>
        <begin position="69"/>
        <end position="88"/>
    </location>
</feature>
<evidence type="ECO:0000256" key="1">
    <source>
        <dbReference type="ARBA" id="ARBA00004141"/>
    </source>
</evidence>
<feature type="region of interest" description="Disordered" evidence="8">
    <location>
        <begin position="1"/>
        <end position="38"/>
    </location>
</feature>
<evidence type="ECO:0000259" key="10">
    <source>
        <dbReference type="Pfam" id="PF01545"/>
    </source>
</evidence>
<reference evidence="11" key="1">
    <citation type="journal article" date="2015" name="Nat. Genet.">
        <title>The pineapple genome and the evolution of CAM photosynthesis.</title>
        <authorList>
            <person name="Ming R."/>
            <person name="VanBuren R."/>
            <person name="Wai C.M."/>
            <person name="Tang H."/>
            <person name="Schatz M.C."/>
            <person name="Bowers J.E."/>
            <person name="Lyons E."/>
            <person name="Wang M.L."/>
            <person name="Chen J."/>
            <person name="Biggers E."/>
            <person name="Zhang J."/>
            <person name="Huang L."/>
            <person name="Zhang L."/>
            <person name="Miao W."/>
            <person name="Zhang J."/>
            <person name="Ye Z."/>
            <person name="Miao C."/>
            <person name="Lin Z."/>
            <person name="Wang H."/>
            <person name="Zhou H."/>
            <person name="Yim W.C."/>
            <person name="Priest H.D."/>
            <person name="Zheng C."/>
            <person name="Woodhouse M."/>
            <person name="Edger P.P."/>
            <person name="Guyot R."/>
            <person name="Guo H.B."/>
            <person name="Guo H."/>
            <person name="Zheng G."/>
            <person name="Singh R."/>
            <person name="Sharma A."/>
            <person name="Min X."/>
            <person name="Zheng Y."/>
            <person name="Lee H."/>
            <person name="Gurtowski J."/>
            <person name="Sedlazeck F.J."/>
            <person name="Harkess A."/>
            <person name="McKain M.R."/>
            <person name="Liao Z."/>
            <person name="Fang J."/>
            <person name="Liu J."/>
            <person name="Zhang X."/>
            <person name="Zhang Q."/>
            <person name="Hu W."/>
            <person name="Qin Y."/>
            <person name="Wang K."/>
            <person name="Chen L.Y."/>
            <person name="Shirley N."/>
            <person name="Lin Y.R."/>
            <person name="Liu L.Y."/>
            <person name="Hernandez A.G."/>
            <person name="Wright C.L."/>
            <person name="Bulone V."/>
            <person name="Tuskan G.A."/>
            <person name="Heath K."/>
            <person name="Zee F."/>
            <person name="Moore P.H."/>
            <person name="Sunkar R."/>
            <person name="Leebens-Mack J.H."/>
            <person name="Mockler T."/>
            <person name="Bennetzen J.L."/>
            <person name="Freeling M."/>
            <person name="Sankoff D."/>
            <person name="Paterson A.H."/>
            <person name="Zhu X."/>
            <person name="Yang X."/>
            <person name="Smith J.A."/>
            <person name="Cushman J.C."/>
            <person name="Paull R.E."/>
            <person name="Yu Q."/>
        </authorList>
    </citation>
    <scope>NUCLEOTIDE SEQUENCE [LARGE SCALE GENOMIC DNA]</scope>
    <source>
        <strain evidence="11">cv. F153</strain>
    </source>
</reference>
<dbReference type="NCBIfam" id="TIGR01297">
    <property type="entry name" value="CDF"/>
    <property type="match status" value="2"/>
</dbReference>
<dbReference type="Pfam" id="PF01545">
    <property type="entry name" value="Cation_efflux"/>
    <property type="match status" value="2"/>
</dbReference>
<dbReference type="GO" id="GO:0006882">
    <property type="term" value="P:intracellular zinc ion homeostasis"/>
    <property type="evidence" value="ECO:0007669"/>
    <property type="project" value="InterPro"/>
</dbReference>
<feature type="transmembrane region" description="Helical" evidence="9">
    <location>
        <begin position="763"/>
        <end position="784"/>
    </location>
</feature>
<evidence type="ECO:0000256" key="3">
    <source>
        <dbReference type="ARBA" id="ARBA00022448"/>
    </source>
</evidence>
<dbReference type="SUPFAM" id="SSF161111">
    <property type="entry name" value="Cation efflux protein transmembrane domain-like"/>
    <property type="match status" value="1"/>
</dbReference>
<dbReference type="Gene3D" id="1.20.1510.10">
    <property type="entry name" value="Cation efflux protein transmembrane domain"/>
    <property type="match status" value="2"/>
</dbReference>
<keyword evidence="3" id="KW-0813">Transport</keyword>
<evidence type="ECO:0000256" key="2">
    <source>
        <dbReference type="ARBA" id="ARBA00008873"/>
    </source>
</evidence>
<dbReference type="SUPFAM" id="SSF160240">
    <property type="entry name" value="Cation efflux protein cytoplasmic domain-like"/>
    <property type="match status" value="1"/>
</dbReference>
<feature type="transmembrane region" description="Helical" evidence="9">
    <location>
        <begin position="790"/>
        <end position="812"/>
    </location>
</feature>
<dbReference type="Proteomes" id="UP000515123">
    <property type="component" value="Linkage group 2"/>
</dbReference>
<feature type="compositionally biased region" description="Basic residues" evidence="8">
    <location>
        <begin position="582"/>
        <end position="601"/>
    </location>
</feature>
<protein>
    <submittedName>
        <fullName evidence="12">Uncharacterized protein LOC109728116</fullName>
    </submittedName>
</protein>
<gene>
    <name evidence="12" type="primary">LOC109728116</name>
</gene>
<feature type="compositionally biased region" description="Basic residues" evidence="8">
    <location>
        <begin position="1"/>
        <end position="10"/>
    </location>
</feature>
<feature type="compositionally biased region" description="Basic and acidic residues" evidence="8">
    <location>
        <begin position="653"/>
        <end position="720"/>
    </location>
</feature>
<sequence>MESRKRRRRKREEEERREETNTREGGERGDQRRKRRRTARVTWWLAARLDHSAAPPPRLVSSPATSRCSAATPPTSLFPSTPSSASTPSKRRHHLSSSSSSSLSFSSLFLLLFSLRSLYSLLPFLRSAPSSFSLFPFSFLVSLLSFSLSLLLPLPSLSSYSSLKPYLPRLASKSALLTLVFLLRFHALRFCPAGAAILADLAGALLAKAVSDAPRRRRRRAAAIRGGAALAAAVVLLSFSWDRVGCFPLSSSSPSPPPPPEGCARVAPMLLPFLSGFLGFFERAATSWGSLRQLGARRVRLYSLGLTTAMLFFPALASFLLQEGDSGAVSFSTLGWPLINTVVFGVILSENYNSDEKVLFSAKDFRRDFAVTFFCTLILELVYFPKLSLPGFLFCGLLLWISVRDLGSSSLNYVELGSSDPSESLYSMIMGPIRHILSERKSRKIAAFLLINTAYMVVEFVAGFMSNSLGLISDACHMLFDCAALAIGLYASYISRLPANSQYNYGRGRFEVLSGYTNAVFLVLVGALIVLESIERILDPQEISTNSLLAVSIGGLVVNIVGLVFFHEEHHHAHGGGSCSHSHAHSHTHSHSHHDHRHHKHGNDGAGHEERECAEYDKNVTIPYESSDRHSHDSHNHHSCNHGHHHHHHHHHNLNDEHKNGNTEGCSQEHDHHENNKKHEPHSHSCQHENDGNNHHAEVHIHQNSDKTHSCKDHCSHKEQVSLSQTSNHTHGPSSYSEEALATGKPINDSRKHRHIDHNMQGIFLHVLADTMGSVGVVISTLLIKYKGWFIADPVCSVFISVMIVASVLSLLRNSAEILLQRVPRAHEEDLKVALDNIRGIEGVCGITNMHVWNFTNTDIVGTFHLHVSAEADKASAHKRASELLHEAGIKDLTIQVEHVKG</sequence>
<evidence type="ECO:0000256" key="4">
    <source>
        <dbReference type="ARBA" id="ARBA00022692"/>
    </source>
</evidence>
<feature type="domain" description="Cation efflux protein transmembrane" evidence="10">
    <location>
        <begin position="446"/>
        <end position="577"/>
    </location>
</feature>
<dbReference type="FunFam" id="1.20.1510.10:FF:000033">
    <property type="entry name" value="Unplaced genomic scaffold supercont1.9, whole genome shotgun sequence"/>
    <property type="match status" value="1"/>
</dbReference>
<feature type="region of interest" description="Disordered" evidence="8">
    <location>
        <begin position="54"/>
        <end position="100"/>
    </location>
</feature>
<feature type="transmembrane region" description="Helical" evidence="9">
    <location>
        <begin position="391"/>
        <end position="407"/>
    </location>
</feature>
<feature type="transmembrane region" description="Helical" evidence="9">
    <location>
        <begin position="543"/>
        <end position="566"/>
    </location>
</feature>
<dbReference type="AlphaFoldDB" id="A0A6P5GZA3"/>
<feature type="transmembrane region" description="Helical" evidence="9">
    <location>
        <begin position="134"/>
        <end position="154"/>
    </location>
</feature>
<comment type="subcellular location">
    <subcellularLocation>
        <location evidence="1">Membrane</location>
        <topology evidence="1">Multi-pass membrane protein</topology>
    </subcellularLocation>
</comment>
<keyword evidence="4 9" id="KW-0812">Transmembrane</keyword>
<feature type="transmembrane region" description="Helical" evidence="9">
    <location>
        <begin position="471"/>
        <end position="491"/>
    </location>
</feature>
<keyword evidence="11" id="KW-1185">Reference proteome</keyword>
<dbReference type="GeneID" id="109728116"/>
<feature type="transmembrane region" description="Helical" evidence="9">
    <location>
        <begin position="222"/>
        <end position="241"/>
    </location>
</feature>
<dbReference type="OrthoDB" id="78669at2759"/>
<evidence type="ECO:0000256" key="6">
    <source>
        <dbReference type="ARBA" id="ARBA00023065"/>
    </source>
</evidence>
<name>A0A6P5GZA3_ANACO</name>
<dbReference type="GO" id="GO:0005794">
    <property type="term" value="C:Golgi apparatus"/>
    <property type="evidence" value="ECO:0007669"/>
    <property type="project" value="TreeGrafter"/>
</dbReference>
<dbReference type="InterPro" id="IPR027469">
    <property type="entry name" value="Cation_efflux_TMD_sf"/>
</dbReference>
<feature type="domain" description="Cation efflux protein transmembrane" evidence="10">
    <location>
        <begin position="751"/>
        <end position="820"/>
    </location>
</feature>
<keyword evidence="5 9" id="KW-1133">Transmembrane helix</keyword>
<dbReference type="InterPro" id="IPR058533">
    <property type="entry name" value="Cation_efflux_TM"/>
</dbReference>
<dbReference type="GO" id="GO:0005774">
    <property type="term" value="C:vacuolar membrane"/>
    <property type="evidence" value="ECO:0007669"/>
    <property type="project" value="UniProtKB-SubCell"/>
</dbReference>
<feature type="compositionally biased region" description="Basic and acidic residues" evidence="8">
    <location>
        <begin position="626"/>
        <end position="636"/>
    </location>
</feature>
<evidence type="ECO:0000256" key="7">
    <source>
        <dbReference type="ARBA" id="ARBA00023136"/>
    </source>
</evidence>
<evidence type="ECO:0000313" key="12">
    <source>
        <dbReference type="RefSeq" id="XP_020114031.1"/>
    </source>
</evidence>
<reference evidence="12" key="2">
    <citation type="submission" date="2025-08" db="UniProtKB">
        <authorList>
            <consortium name="RefSeq"/>
        </authorList>
    </citation>
    <scope>IDENTIFICATION</scope>
    <source>
        <tissue evidence="12">Leaf</tissue>
    </source>
</reference>
<feature type="compositionally biased region" description="Polar residues" evidence="8">
    <location>
        <begin position="721"/>
        <end position="737"/>
    </location>
</feature>
<feature type="region of interest" description="Disordered" evidence="8">
    <location>
        <begin position="574"/>
        <end position="610"/>
    </location>
</feature>
<dbReference type="PANTHER" id="PTHR45755">
    <property type="match status" value="1"/>
</dbReference>
<keyword evidence="7 9" id="KW-0472">Membrane</keyword>
<dbReference type="InterPro" id="IPR036837">
    <property type="entry name" value="Cation_efflux_CTD_sf"/>
</dbReference>
<feature type="compositionally biased region" description="Basic residues" evidence="8">
    <location>
        <begin position="637"/>
        <end position="652"/>
    </location>
</feature>
<dbReference type="PANTHER" id="PTHR45755:SF4">
    <property type="entry name" value="ZINC TRANSPORTER 7"/>
    <property type="match status" value="1"/>
</dbReference>
<feature type="transmembrane region" description="Helical" evidence="9">
    <location>
        <begin position="301"/>
        <end position="321"/>
    </location>
</feature>
<feature type="compositionally biased region" description="Basic and acidic residues" evidence="8">
    <location>
        <begin position="11"/>
        <end position="30"/>
    </location>
</feature>
<accession>A0A6P5GZA3</accession>
<evidence type="ECO:0000256" key="8">
    <source>
        <dbReference type="SAM" id="MobiDB-lite"/>
    </source>
</evidence>
<feature type="region of interest" description="Disordered" evidence="8">
    <location>
        <begin position="624"/>
        <end position="742"/>
    </location>
</feature>
<dbReference type="GO" id="GO:0005385">
    <property type="term" value="F:zinc ion transmembrane transporter activity"/>
    <property type="evidence" value="ECO:0007669"/>
    <property type="project" value="InterPro"/>
</dbReference>
<proteinExistence type="inferred from homology"/>